<proteinExistence type="predicted"/>
<dbReference type="Gene3D" id="1.10.287.110">
    <property type="entry name" value="DnaJ domain"/>
    <property type="match status" value="1"/>
</dbReference>
<dbReference type="PANTHER" id="PTHR34365">
    <property type="entry name" value="ENOLASE (DUF1399)"/>
    <property type="match status" value="1"/>
</dbReference>
<dbReference type="PROSITE" id="PS50076">
    <property type="entry name" value="DNAJ_2"/>
    <property type="match status" value="1"/>
</dbReference>
<name>K1R634_MAGGI</name>
<gene>
    <name evidence="1" type="ORF">CGI_10020128</name>
</gene>
<dbReference type="Pfam" id="PF00226">
    <property type="entry name" value="DnaJ"/>
    <property type="match status" value="1"/>
</dbReference>
<dbReference type="InterPro" id="IPR009836">
    <property type="entry name" value="GRDP-like"/>
</dbReference>
<dbReference type="PRINTS" id="PR00625">
    <property type="entry name" value="JDOMAIN"/>
</dbReference>
<dbReference type="InterPro" id="IPR036869">
    <property type="entry name" value="J_dom_sf"/>
</dbReference>
<accession>K1R634</accession>
<protein>
    <submittedName>
        <fullName evidence="1">Chaperone protein dnaJ</fullName>
    </submittedName>
</protein>
<dbReference type="EMBL" id="JH816011">
    <property type="protein sequence ID" value="EKC41218.1"/>
    <property type="molecule type" value="Genomic_DNA"/>
</dbReference>
<dbReference type="Pfam" id="PF07173">
    <property type="entry name" value="GRDP-like"/>
    <property type="match status" value="1"/>
</dbReference>
<organism evidence="1">
    <name type="scientific">Magallana gigas</name>
    <name type="common">Pacific oyster</name>
    <name type="synonym">Crassostrea gigas</name>
    <dbReference type="NCBI Taxonomy" id="29159"/>
    <lineage>
        <taxon>Eukaryota</taxon>
        <taxon>Metazoa</taxon>
        <taxon>Spiralia</taxon>
        <taxon>Lophotrochozoa</taxon>
        <taxon>Mollusca</taxon>
        <taxon>Bivalvia</taxon>
        <taxon>Autobranchia</taxon>
        <taxon>Pteriomorphia</taxon>
        <taxon>Ostreida</taxon>
        <taxon>Ostreoidea</taxon>
        <taxon>Ostreidae</taxon>
        <taxon>Magallana</taxon>
    </lineage>
</organism>
<evidence type="ECO:0000313" key="1">
    <source>
        <dbReference type="EMBL" id="EKC41218.1"/>
    </source>
</evidence>
<dbReference type="InterPro" id="IPR001623">
    <property type="entry name" value="DnaJ_domain"/>
</dbReference>
<dbReference type="InParanoid" id="K1R634"/>
<dbReference type="SUPFAM" id="SSF46565">
    <property type="entry name" value="Chaperone J-domain"/>
    <property type="match status" value="1"/>
</dbReference>
<dbReference type="AlphaFoldDB" id="K1R634"/>
<dbReference type="HOGENOM" id="CLU_389469_0_0_1"/>
<dbReference type="CDD" id="cd06257">
    <property type="entry name" value="DnaJ"/>
    <property type="match status" value="1"/>
</dbReference>
<reference evidence="1" key="1">
    <citation type="journal article" date="2012" name="Nature">
        <title>The oyster genome reveals stress adaptation and complexity of shell formation.</title>
        <authorList>
            <person name="Zhang G."/>
            <person name="Fang X."/>
            <person name="Guo X."/>
            <person name="Li L."/>
            <person name="Luo R."/>
            <person name="Xu F."/>
            <person name="Yang P."/>
            <person name="Zhang L."/>
            <person name="Wang X."/>
            <person name="Qi H."/>
            <person name="Xiong Z."/>
            <person name="Que H."/>
            <person name="Xie Y."/>
            <person name="Holland P.W."/>
            <person name="Paps J."/>
            <person name="Zhu Y."/>
            <person name="Wu F."/>
            <person name="Chen Y."/>
            <person name="Wang J."/>
            <person name="Peng C."/>
            <person name="Meng J."/>
            <person name="Yang L."/>
            <person name="Liu J."/>
            <person name="Wen B."/>
            <person name="Zhang N."/>
            <person name="Huang Z."/>
            <person name="Zhu Q."/>
            <person name="Feng Y."/>
            <person name="Mount A."/>
            <person name="Hedgecock D."/>
            <person name="Xu Z."/>
            <person name="Liu Y."/>
            <person name="Domazet-Loso T."/>
            <person name="Du Y."/>
            <person name="Sun X."/>
            <person name="Zhang S."/>
            <person name="Liu B."/>
            <person name="Cheng P."/>
            <person name="Jiang X."/>
            <person name="Li J."/>
            <person name="Fan D."/>
            <person name="Wang W."/>
            <person name="Fu W."/>
            <person name="Wang T."/>
            <person name="Wang B."/>
            <person name="Zhang J."/>
            <person name="Peng Z."/>
            <person name="Li Y."/>
            <person name="Li N."/>
            <person name="Wang J."/>
            <person name="Chen M."/>
            <person name="He Y."/>
            <person name="Tan F."/>
            <person name="Song X."/>
            <person name="Zheng Q."/>
            <person name="Huang R."/>
            <person name="Yang H."/>
            <person name="Du X."/>
            <person name="Chen L."/>
            <person name="Yang M."/>
            <person name="Gaffney P.M."/>
            <person name="Wang S."/>
            <person name="Luo L."/>
            <person name="She Z."/>
            <person name="Ming Y."/>
            <person name="Huang W."/>
            <person name="Zhang S."/>
            <person name="Huang B."/>
            <person name="Zhang Y."/>
            <person name="Qu T."/>
            <person name="Ni P."/>
            <person name="Miao G."/>
            <person name="Wang J."/>
            <person name="Wang Q."/>
            <person name="Steinberg C.E."/>
            <person name="Wang H."/>
            <person name="Li N."/>
            <person name="Qian L."/>
            <person name="Zhang G."/>
            <person name="Li Y."/>
            <person name="Yang H."/>
            <person name="Liu X."/>
            <person name="Wang J."/>
            <person name="Yin Y."/>
            <person name="Wang J."/>
        </authorList>
    </citation>
    <scope>NUCLEOTIDE SEQUENCE [LARGE SCALE GENOMIC DNA]</scope>
    <source>
        <strain evidence="1">05x7-T-G4-1.051#20</strain>
    </source>
</reference>
<sequence>MKVSFLCTLLSCISHGLLVDTQYIDYYAVLGVRRTAGHDEVRSSYKALMLELHPDRNRQDLLANEKAVMINEAYHTLRNEYRRARYDREHQSAGKWEGTYGQFTYNYFERDAGYGQFAYNYLKRYATYIWKFVVKGGETEETSGDLGVFLAFTATFVYRNKNDSMTHYKNIKFGVDLVKASQAEYDFLVKVRHLEYLRNDAVLQYAVRRYEKVWLPLVAFEDKISPQNLEPPIDIAWVWHCHMLSPHEYTKYCRTYFRKVLDHSIIKADGAYTFTKGIWSRNFPDEPFELDQNVLNELISCTLSQGGKTKSFDLVAATHRQQDFVYNILLPHYRDPEFLKSAITRYKKYLYLYTQKNNLSNFLVPCYDIDFVWHTHQLHPIDYQHVTESLLGCLLTHDDTDCDRNPGSKLFDAYKRTERNWRELYNESFDISGAVFRGLNLEDKLYRLTVSDMDGCISRIGAVVINFIAVTPVSVNKETVKIKIFKINEAKELRLVQKLKSKMENMTWNNQNLTIRQDSTESTLLIELSAKRTFINGGSLLIGRCQQKFGFYLQNPMYQKGGVFSIEKDMQMFSTLTAAKCKVSGSILSPSLGNIELVLEQGEYEEINMSTNVNQLSDQASGPISDAMDICQVALHRLRSKNGKSFICRVIHNVQKMTSVLQFFFEDKLAAIAHFIGNDQLPKKSQVLLLDFIFIKFEPFRPRIKKTLI</sequence>
<dbReference type="SMART" id="SM00271">
    <property type="entry name" value="DnaJ"/>
    <property type="match status" value="1"/>
</dbReference>
<dbReference type="PANTHER" id="PTHR34365:SF7">
    <property type="entry name" value="GLYCINE-RICH DOMAIN-CONTAINING PROTEIN 1"/>
    <property type="match status" value="1"/>
</dbReference>